<evidence type="ECO:0000256" key="1">
    <source>
        <dbReference type="SAM" id="MobiDB-lite"/>
    </source>
</evidence>
<gene>
    <name evidence="2" type="ORF">ACFFNY_34030</name>
</gene>
<reference evidence="2 3" key="1">
    <citation type="submission" date="2024-09" db="EMBL/GenBank/DDBJ databases">
        <authorList>
            <person name="Sun Q."/>
            <person name="Mori K."/>
        </authorList>
    </citation>
    <scope>NUCLEOTIDE SEQUENCE [LARGE SCALE GENOMIC DNA]</scope>
    <source>
        <strain evidence="2 3">JCM 12520</strain>
    </source>
</reference>
<proteinExistence type="predicted"/>
<accession>A0ABV5W8A8</accession>
<evidence type="ECO:0000313" key="2">
    <source>
        <dbReference type="EMBL" id="MFB9756622.1"/>
    </source>
</evidence>
<protein>
    <submittedName>
        <fullName evidence="2">Uncharacterized protein</fullName>
    </submittedName>
</protein>
<comment type="caution">
    <text evidence="2">The sequence shown here is derived from an EMBL/GenBank/DDBJ whole genome shotgun (WGS) entry which is preliminary data.</text>
</comment>
<keyword evidence="3" id="KW-1185">Reference proteome</keyword>
<dbReference type="EMBL" id="JBHMAG010000025">
    <property type="protein sequence ID" value="MFB9756622.1"/>
    <property type="molecule type" value="Genomic_DNA"/>
</dbReference>
<feature type="compositionally biased region" description="Polar residues" evidence="1">
    <location>
        <begin position="45"/>
        <end position="57"/>
    </location>
</feature>
<dbReference type="Proteomes" id="UP001589619">
    <property type="component" value="Unassembled WGS sequence"/>
</dbReference>
<feature type="region of interest" description="Disordered" evidence="1">
    <location>
        <begin position="116"/>
        <end position="144"/>
    </location>
</feature>
<feature type="region of interest" description="Disordered" evidence="1">
    <location>
        <begin position="1"/>
        <end position="57"/>
    </location>
</feature>
<evidence type="ECO:0000313" key="3">
    <source>
        <dbReference type="Proteomes" id="UP001589619"/>
    </source>
</evidence>
<dbReference type="RefSeq" id="WP_344913067.1">
    <property type="nucleotide sequence ID" value="NZ_BAAAYO010000011.1"/>
</dbReference>
<organism evidence="2 3">
    <name type="scientific">Paenibacillus hodogayensis</name>
    <dbReference type="NCBI Taxonomy" id="279208"/>
    <lineage>
        <taxon>Bacteria</taxon>
        <taxon>Bacillati</taxon>
        <taxon>Bacillota</taxon>
        <taxon>Bacilli</taxon>
        <taxon>Bacillales</taxon>
        <taxon>Paenibacillaceae</taxon>
        <taxon>Paenibacillus</taxon>
    </lineage>
</organism>
<name>A0ABV5W8A8_9BACL</name>
<feature type="compositionally biased region" description="Basic residues" evidence="1">
    <location>
        <begin position="1"/>
        <end position="24"/>
    </location>
</feature>
<sequence>MSRIKRHAKGKKGRAPTRSPRRNAHTPPSPFLNQSRIRGLLGPIQPTQAAPTNTANSGMLSFLDQWGGIDGIMSTMDKVQKMMRMVQQFGPFMNMFGSMFGGKAATTSLYPVRRGVPQAGAAGNSSRDGYPRARVAPRSNIRKP</sequence>